<dbReference type="Proteomes" id="UP000712600">
    <property type="component" value="Unassembled WGS sequence"/>
</dbReference>
<evidence type="ECO:0000313" key="2">
    <source>
        <dbReference type="Proteomes" id="UP000712600"/>
    </source>
</evidence>
<proteinExistence type="predicted"/>
<comment type="caution">
    <text evidence="1">The sequence shown here is derived from an EMBL/GenBank/DDBJ whole genome shotgun (WGS) entry which is preliminary data.</text>
</comment>
<sequence length="80" mass="9627">MKLSSNLQNWSIQFYTCLNWKLTEANRFNQLQTRHCRPGDHFNQSGDILGVQEEFFKFIPCTSNHWIMRILIYSNLPYLE</sequence>
<evidence type="ECO:0000313" key="1">
    <source>
        <dbReference type="EMBL" id="KAF3557415.1"/>
    </source>
</evidence>
<organism evidence="1 2">
    <name type="scientific">Brassica cretica</name>
    <name type="common">Mustard</name>
    <dbReference type="NCBI Taxonomy" id="69181"/>
    <lineage>
        <taxon>Eukaryota</taxon>
        <taxon>Viridiplantae</taxon>
        <taxon>Streptophyta</taxon>
        <taxon>Embryophyta</taxon>
        <taxon>Tracheophyta</taxon>
        <taxon>Spermatophyta</taxon>
        <taxon>Magnoliopsida</taxon>
        <taxon>eudicotyledons</taxon>
        <taxon>Gunneridae</taxon>
        <taxon>Pentapetalae</taxon>
        <taxon>rosids</taxon>
        <taxon>malvids</taxon>
        <taxon>Brassicales</taxon>
        <taxon>Brassicaceae</taxon>
        <taxon>Brassiceae</taxon>
        <taxon>Brassica</taxon>
    </lineage>
</organism>
<protein>
    <submittedName>
        <fullName evidence="1">Uncharacterized protein</fullName>
    </submittedName>
</protein>
<dbReference type="AlphaFoldDB" id="A0A8S9R5F0"/>
<reference evidence="1" key="1">
    <citation type="submission" date="2019-12" db="EMBL/GenBank/DDBJ databases">
        <title>Genome sequencing and annotation of Brassica cretica.</title>
        <authorList>
            <person name="Studholme D.J."/>
            <person name="Sarris P."/>
        </authorList>
    </citation>
    <scope>NUCLEOTIDE SEQUENCE</scope>
    <source>
        <strain evidence="1">PFS-109/04</strain>
        <tissue evidence="1">Leaf</tissue>
    </source>
</reference>
<gene>
    <name evidence="1" type="ORF">F2Q69_00010692</name>
</gene>
<name>A0A8S9R5F0_BRACR</name>
<dbReference type="EMBL" id="QGKX02000996">
    <property type="protein sequence ID" value="KAF3557415.1"/>
    <property type="molecule type" value="Genomic_DNA"/>
</dbReference>
<accession>A0A8S9R5F0</accession>